<dbReference type="OrthoDB" id="1929311at2759"/>
<keyword evidence="2" id="KW-0732">Signal</keyword>
<dbReference type="PANTHER" id="PTHR24030:SF0">
    <property type="entry name" value="PROTEIN CMSS1"/>
    <property type="match status" value="1"/>
</dbReference>
<dbReference type="SUPFAM" id="SSF52540">
    <property type="entry name" value="P-loop containing nucleoside triphosphate hydrolases"/>
    <property type="match status" value="1"/>
</dbReference>
<dbReference type="STRING" id="400682.A0A1X7U8D5"/>
<dbReference type="InterPro" id="IPR027417">
    <property type="entry name" value="P-loop_NTPase"/>
</dbReference>
<dbReference type="GO" id="GO:0005634">
    <property type="term" value="C:nucleus"/>
    <property type="evidence" value="ECO:0007669"/>
    <property type="project" value="TreeGrafter"/>
</dbReference>
<protein>
    <recommendedName>
        <fullName evidence="5">Helicase C-terminal domain-containing protein</fullName>
    </recommendedName>
</protein>
<evidence type="ECO:0000256" key="2">
    <source>
        <dbReference type="SAM" id="SignalP"/>
    </source>
</evidence>
<sequence>MGVVIKLTLSCLMAMESVDALDEEDWWLEPEEREARRRGGKRKNEEGVTSKKKRRKISEMIKLLKPESINDLHTTNRQLNELSTKLQSQLKTLNEKPLSLKKKYFVSYKIEEEEEKREGKERVSLELGPYLSNVCPMLISWCKEGVVSNGSPYVIVLTSSAERASHLKRQLVSSHKDISVIKLCAKHSKIEDQAAYLSSHVTHIAVGTPNRFHRLVMDDKLSMDNARLLIVDWYWRDKKLKQFYDIPEVWNDFSIFYMKTLNELVNKKQCMIGLL</sequence>
<reference evidence="4" key="1">
    <citation type="journal article" date="2010" name="Nature">
        <title>The Amphimedon queenslandica genome and the evolution of animal complexity.</title>
        <authorList>
            <person name="Srivastava M."/>
            <person name="Simakov O."/>
            <person name="Chapman J."/>
            <person name="Fahey B."/>
            <person name="Gauthier M.E."/>
            <person name="Mitros T."/>
            <person name="Richards G.S."/>
            <person name="Conaco C."/>
            <person name="Dacre M."/>
            <person name="Hellsten U."/>
            <person name="Larroux C."/>
            <person name="Putnam N.H."/>
            <person name="Stanke M."/>
            <person name="Adamska M."/>
            <person name="Darling A."/>
            <person name="Degnan S.M."/>
            <person name="Oakley T.H."/>
            <person name="Plachetzki D.C."/>
            <person name="Zhai Y."/>
            <person name="Adamski M."/>
            <person name="Calcino A."/>
            <person name="Cummins S.F."/>
            <person name="Goodstein D.M."/>
            <person name="Harris C."/>
            <person name="Jackson D.J."/>
            <person name="Leys S.P."/>
            <person name="Shu S."/>
            <person name="Woodcroft B.J."/>
            <person name="Vervoort M."/>
            <person name="Kosik K.S."/>
            <person name="Manning G."/>
            <person name="Degnan B.M."/>
            <person name="Rokhsar D.S."/>
        </authorList>
    </citation>
    <scope>NUCLEOTIDE SEQUENCE [LARGE SCALE GENOMIC DNA]</scope>
</reference>
<dbReference type="EnsemblMetazoa" id="Aqu2.1.23754_001">
    <property type="protein sequence ID" value="Aqu2.1.23754_001"/>
    <property type="gene ID" value="Aqu2.1.23754"/>
</dbReference>
<organism evidence="3">
    <name type="scientific">Amphimedon queenslandica</name>
    <name type="common">Sponge</name>
    <dbReference type="NCBI Taxonomy" id="400682"/>
    <lineage>
        <taxon>Eukaryota</taxon>
        <taxon>Metazoa</taxon>
        <taxon>Porifera</taxon>
        <taxon>Demospongiae</taxon>
        <taxon>Heteroscleromorpha</taxon>
        <taxon>Haplosclerida</taxon>
        <taxon>Niphatidae</taxon>
        <taxon>Amphimedon</taxon>
    </lineage>
</organism>
<accession>A0A1X7U8D5</accession>
<dbReference type="Gene3D" id="3.40.50.300">
    <property type="entry name" value="P-loop containing nucleotide triphosphate hydrolases"/>
    <property type="match status" value="1"/>
</dbReference>
<keyword evidence="4" id="KW-1185">Reference proteome</keyword>
<dbReference type="PANTHER" id="PTHR24030">
    <property type="entry name" value="PROTEIN CMSS1"/>
    <property type="match status" value="1"/>
</dbReference>
<evidence type="ECO:0000256" key="1">
    <source>
        <dbReference type="SAM" id="MobiDB-lite"/>
    </source>
</evidence>
<evidence type="ECO:0000313" key="4">
    <source>
        <dbReference type="Proteomes" id="UP000007879"/>
    </source>
</evidence>
<evidence type="ECO:0000313" key="3">
    <source>
        <dbReference type="EnsemblMetazoa" id="Aqu2.1.23754_001"/>
    </source>
</evidence>
<feature type="compositionally biased region" description="Basic and acidic residues" evidence="1">
    <location>
        <begin position="33"/>
        <end position="49"/>
    </location>
</feature>
<dbReference type="InParanoid" id="A0A1X7U8D5"/>
<feature type="chain" id="PRO_5012327035" description="Helicase C-terminal domain-containing protein" evidence="2">
    <location>
        <begin position="21"/>
        <end position="275"/>
    </location>
</feature>
<dbReference type="eggNOG" id="KOG3089">
    <property type="taxonomic scope" value="Eukaryota"/>
</dbReference>
<dbReference type="InterPro" id="IPR032704">
    <property type="entry name" value="Cms1"/>
</dbReference>
<feature type="signal peptide" evidence="2">
    <location>
        <begin position="1"/>
        <end position="20"/>
    </location>
</feature>
<feature type="region of interest" description="Disordered" evidence="1">
    <location>
        <begin position="32"/>
        <end position="53"/>
    </location>
</feature>
<dbReference type="EnsemblMetazoa" id="XM_011407577.2">
    <property type="protein sequence ID" value="XP_011405879.2"/>
    <property type="gene ID" value="LOC105313835"/>
</dbReference>
<proteinExistence type="predicted"/>
<evidence type="ECO:0008006" key="5">
    <source>
        <dbReference type="Google" id="ProtNLM"/>
    </source>
</evidence>
<gene>
    <name evidence="3" type="primary">105313835</name>
</gene>
<dbReference type="AlphaFoldDB" id="A0A1X7U8D5"/>
<dbReference type="GO" id="GO:0030686">
    <property type="term" value="C:90S preribosome"/>
    <property type="evidence" value="ECO:0007669"/>
    <property type="project" value="TreeGrafter"/>
</dbReference>
<dbReference type="KEGG" id="aqu:105313835"/>
<name>A0A1X7U8D5_AMPQE</name>
<dbReference type="Pfam" id="PF14617">
    <property type="entry name" value="CMS1"/>
    <property type="match status" value="1"/>
</dbReference>
<reference evidence="3" key="2">
    <citation type="submission" date="2017-05" db="UniProtKB">
        <authorList>
            <consortium name="EnsemblMetazoa"/>
        </authorList>
    </citation>
    <scope>IDENTIFICATION</scope>
</reference>
<dbReference type="Proteomes" id="UP000007879">
    <property type="component" value="Unassembled WGS sequence"/>
</dbReference>